<dbReference type="EMBL" id="FNKO01000001">
    <property type="protein sequence ID" value="SDQ14983.1"/>
    <property type="molecule type" value="Genomic_DNA"/>
</dbReference>
<sequence>MDSLAQLRTRLRAFASARDWEQFHTPKNLAMALGGEAGELVAEMQWLGDTEIDDELSQGKLRQRLSDEAADVLLYLIRLTDVCDIDPVAAAQEKIDRNESRYPQQLSRGNTAKYTQLSSPEEST</sequence>
<protein>
    <submittedName>
        <fullName evidence="2">NTP pyrophosphatase, house-cleaning of non-canonical NTPs</fullName>
    </submittedName>
</protein>
<feature type="compositionally biased region" description="Polar residues" evidence="1">
    <location>
        <begin position="101"/>
        <end position="124"/>
    </location>
</feature>
<keyword evidence="3" id="KW-1185">Reference proteome</keyword>
<dbReference type="GO" id="GO:0042262">
    <property type="term" value="P:DNA protection"/>
    <property type="evidence" value="ECO:0007669"/>
    <property type="project" value="TreeGrafter"/>
</dbReference>
<evidence type="ECO:0000313" key="3">
    <source>
        <dbReference type="Proteomes" id="UP000199301"/>
    </source>
</evidence>
<dbReference type="GO" id="GO:0047840">
    <property type="term" value="F:dCTP diphosphatase activity"/>
    <property type="evidence" value="ECO:0007669"/>
    <property type="project" value="TreeGrafter"/>
</dbReference>
<gene>
    <name evidence="2" type="ORF">SAMN04489718_0482</name>
</gene>
<organism evidence="2 3">
    <name type="scientific">Actinopolyspora saharensis</name>
    <dbReference type="NCBI Taxonomy" id="995062"/>
    <lineage>
        <taxon>Bacteria</taxon>
        <taxon>Bacillati</taxon>
        <taxon>Actinomycetota</taxon>
        <taxon>Actinomycetes</taxon>
        <taxon>Actinopolysporales</taxon>
        <taxon>Actinopolysporaceae</taxon>
        <taxon>Actinopolyspora</taxon>
    </lineage>
</organism>
<dbReference type="InterPro" id="IPR025984">
    <property type="entry name" value="DCTPP"/>
</dbReference>
<dbReference type="GO" id="GO:0005829">
    <property type="term" value="C:cytosol"/>
    <property type="evidence" value="ECO:0007669"/>
    <property type="project" value="TreeGrafter"/>
</dbReference>
<dbReference type="InterPro" id="IPR052555">
    <property type="entry name" value="dCTP_Pyrophosphatase"/>
</dbReference>
<accession>A0A1H0YIS6</accession>
<dbReference type="Gene3D" id="1.10.287.1080">
    <property type="entry name" value="MazG-like"/>
    <property type="match status" value="1"/>
</dbReference>
<dbReference type="PANTHER" id="PTHR46523">
    <property type="entry name" value="DCTP PYROPHOSPHATASE 1"/>
    <property type="match status" value="1"/>
</dbReference>
<dbReference type="Proteomes" id="UP000199301">
    <property type="component" value="Unassembled WGS sequence"/>
</dbReference>
<dbReference type="GO" id="GO:0006253">
    <property type="term" value="P:dCTP catabolic process"/>
    <property type="evidence" value="ECO:0007669"/>
    <property type="project" value="TreeGrafter"/>
</dbReference>
<dbReference type="OrthoDB" id="9791898at2"/>
<evidence type="ECO:0000313" key="2">
    <source>
        <dbReference type="EMBL" id="SDQ14983.1"/>
    </source>
</evidence>
<dbReference type="CDD" id="cd11537">
    <property type="entry name" value="NTP-PPase_RS21-C6_like"/>
    <property type="match status" value="1"/>
</dbReference>
<dbReference type="SUPFAM" id="SSF101386">
    <property type="entry name" value="all-alpha NTP pyrophosphatases"/>
    <property type="match status" value="1"/>
</dbReference>
<evidence type="ECO:0000256" key="1">
    <source>
        <dbReference type="SAM" id="MobiDB-lite"/>
    </source>
</evidence>
<dbReference type="PANTHER" id="PTHR46523:SF1">
    <property type="entry name" value="DCTP PYROPHOSPHATASE 1"/>
    <property type="match status" value="1"/>
</dbReference>
<feature type="region of interest" description="Disordered" evidence="1">
    <location>
        <begin position="96"/>
        <end position="124"/>
    </location>
</feature>
<name>A0A1H0YIS6_9ACTN</name>
<proteinExistence type="predicted"/>
<dbReference type="STRING" id="995062.SAMN04489718_0482"/>
<dbReference type="RefSeq" id="WP_092520739.1">
    <property type="nucleotide sequence ID" value="NZ_FNKO01000001.1"/>
</dbReference>
<reference evidence="3" key="1">
    <citation type="submission" date="2016-10" db="EMBL/GenBank/DDBJ databases">
        <authorList>
            <person name="Varghese N."/>
            <person name="Submissions S."/>
        </authorList>
    </citation>
    <scope>NUCLEOTIDE SEQUENCE [LARGE SCALE GENOMIC DNA]</scope>
    <source>
        <strain evidence="3">DSM 45459</strain>
    </source>
</reference>
<dbReference type="AlphaFoldDB" id="A0A1H0YIS6"/>
<dbReference type="PIRSF" id="PIRSF029826">
    <property type="entry name" value="UCP029826_pph"/>
    <property type="match status" value="1"/>
</dbReference>